<sequence length="100" mass="11119">MSYRVVLEVKDVRGFCPIYKKGDRIVLKGFYIDAKNSKDICIHMFSSLLTLLSAFSHGSSAIELGIGSSEDIGYLQCPDPGPPYTKGGTVIFELRRERSK</sequence>
<evidence type="ECO:0000313" key="3">
    <source>
        <dbReference type="Proteomes" id="UP000277582"/>
    </source>
</evidence>
<dbReference type="NCBIfam" id="TIGR04076">
    <property type="entry name" value="TIGR04076 family protein"/>
    <property type="match status" value="1"/>
</dbReference>
<dbReference type="AlphaFoldDB" id="A0A3R9PFT7"/>
<keyword evidence="3" id="KW-1185">Reference proteome</keyword>
<comment type="caution">
    <text evidence="1">The sequence shown here is derived from an EMBL/GenBank/DDBJ whole genome shotgun (WGS) entry which is preliminary data.</text>
</comment>
<dbReference type="Proteomes" id="UP000277582">
    <property type="component" value="Unassembled WGS sequence"/>
</dbReference>
<dbReference type="InterPro" id="IPR023811">
    <property type="entry name" value="CHP04076"/>
</dbReference>
<gene>
    <name evidence="1" type="ORF">D6D85_11015</name>
    <name evidence="2" type="ORF">EF810_04740</name>
</gene>
<dbReference type="EMBL" id="RCOS01000125">
    <property type="protein sequence ID" value="RSN73267.1"/>
    <property type="molecule type" value="Genomic_DNA"/>
</dbReference>
<evidence type="ECO:0000313" key="2">
    <source>
        <dbReference type="EMBL" id="RZN61603.1"/>
    </source>
</evidence>
<protein>
    <submittedName>
        <fullName evidence="1">TIGR04076 family protein</fullName>
    </submittedName>
</protein>
<accession>A0A3R9PFT7</accession>
<evidence type="ECO:0000313" key="1">
    <source>
        <dbReference type="EMBL" id="RSN73267.1"/>
    </source>
</evidence>
<dbReference type="OrthoDB" id="96432at2157"/>
<evidence type="ECO:0000313" key="4">
    <source>
        <dbReference type="Proteomes" id="UP000316217"/>
    </source>
</evidence>
<reference evidence="1 3" key="1">
    <citation type="submission" date="2018-10" db="EMBL/GenBank/DDBJ databases">
        <title>Co-occurring genomic capacity for anaerobic methane metabolism and dissimilatory sulfite reduction discovered in the Korarchaeota.</title>
        <authorList>
            <person name="Mckay L.J."/>
            <person name="Dlakic M."/>
            <person name="Fields M.W."/>
            <person name="Delmont T.O."/>
            <person name="Eren A.M."/>
            <person name="Jay Z.J."/>
            <person name="Klingelsmith K.B."/>
            <person name="Rusch D.B."/>
            <person name="Inskeep W.P."/>
        </authorList>
    </citation>
    <scope>NUCLEOTIDE SEQUENCE [LARGE SCALE GENOMIC DNA]</scope>
    <source>
        <strain evidence="1 3">MDKW</strain>
    </source>
</reference>
<organism evidence="1 3">
    <name type="scientific">Candidatus Methanodesulfokora washburnensis</name>
    <dbReference type="NCBI Taxonomy" id="2478471"/>
    <lineage>
        <taxon>Archaea</taxon>
        <taxon>Thermoproteota</taxon>
        <taxon>Candidatus Korarchaeia</taxon>
        <taxon>Candidatus Korarchaeia incertae sedis</taxon>
        <taxon>Candidatus Methanodesulfokora</taxon>
    </lineage>
</organism>
<dbReference type="RefSeq" id="WP_125672013.1">
    <property type="nucleotide sequence ID" value="NZ_RCOS01000125.1"/>
</dbReference>
<dbReference type="EMBL" id="RXII01000073">
    <property type="protein sequence ID" value="RZN61603.1"/>
    <property type="molecule type" value="Genomic_DNA"/>
</dbReference>
<proteinExistence type="predicted"/>
<name>A0A3R9PFT7_9CREN</name>
<dbReference type="Proteomes" id="UP000316217">
    <property type="component" value="Unassembled WGS sequence"/>
</dbReference>
<reference evidence="2 4" key="2">
    <citation type="journal article" date="2019" name="Nat. Microbiol.">
        <title>Wide diversity of methane and short-chain alkane metabolisms in uncultured archaea.</title>
        <authorList>
            <person name="Borrel G."/>
            <person name="Adam P.S."/>
            <person name="McKay L.J."/>
            <person name="Chen L.X."/>
            <person name="Sierra-Garcia I.N."/>
            <person name="Sieber C.M."/>
            <person name="Letourneur Q."/>
            <person name="Ghozlane A."/>
            <person name="Andersen G.L."/>
            <person name="Li W.J."/>
            <person name="Hallam S.J."/>
            <person name="Muyzer G."/>
            <person name="de Oliveira V.M."/>
            <person name="Inskeep W.P."/>
            <person name="Banfield J.F."/>
            <person name="Gribaldo S."/>
        </authorList>
    </citation>
    <scope>NUCLEOTIDE SEQUENCE [LARGE SCALE GENOMIC DNA]</scope>
    <source>
        <strain evidence="2">NM4</strain>
    </source>
</reference>